<dbReference type="EMBL" id="DS990239">
    <property type="protein sequence ID" value="EEQ54890.1"/>
    <property type="molecule type" value="Genomic_DNA"/>
</dbReference>
<feature type="domain" description="Phage-Barnase-EndoU-ColicinE5/D-RelE like nuclease 4" evidence="1">
    <location>
        <begin position="124"/>
        <end position="252"/>
    </location>
</feature>
<dbReference type="InterPro" id="IPR041420">
    <property type="entry name" value="PBECR4"/>
</dbReference>
<gene>
    <name evidence="2" type="ORF">BLIG_00841</name>
</gene>
<reference evidence="2" key="1">
    <citation type="submission" date="2008-08" db="EMBL/GenBank/DDBJ databases">
        <title>Annotation of Bifidobacterium longum subsp. infantis CCUG 52486.</title>
        <authorList>
            <consortium name="The Broad Institute Genome Sequencing Platform"/>
            <person name="Gougoulias C."/>
            <person name="Tuohy K.M."/>
            <person name="Gibson G.R."/>
            <person name="Ward D."/>
            <person name="Mehta T."/>
            <person name="Young S."/>
            <person name="Jaffe D."/>
            <person name="Gnerre S."/>
            <person name="Berlin A."/>
            <person name="Heiman D."/>
            <person name="Hepburn T."/>
            <person name="Shea T."/>
            <person name="Sykes S."/>
            <person name="Alvarado L."/>
            <person name="Kodira C."/>
            <person name="Borodovsky M."/>
            <person name="Lander E."/>
            <person name="Galagan J."/>
            <person name="Nusbaum C."/>
            <person name="Birren B."/>
        </authorList>
    </citation>
    <scope>NUCLEOTIDE SEQUENCE [LARGE SCALE GENOMIC DNA]</scope>
    <source>
        <strain evidence="2">CCUG 52486</strain>
    </source>
</reference>
<accession>C5EA46</accession>
<dbReference type="Proteomes" id="UP000005084">
    <property type="component" value="Unassembled WGS sequence"/>
</dbReference>
<name>C5EA46_BIFLI</name>
<sequence>MAHAPLPVRRSGLKPKSYRRIGCPRIPHEPAVRNMRCENWESSPCERVIRIDATASIRVRVRPFWVVMQKTETTVLHNPGTLPVLTFPGFYRLSERGFMTAASHRGSELDRSRKKKLIPMYRAAAKKYRPLIGRHSLITCEDGLVIDILWEKRNFEHLCGVWCDRPPQVVHAGKTIEANYFFDQLIKGRLPSSAIHYSDYPRTRGKAEVLSNALDLEGNVDVVVDSDKAEVVYYLGGEAWCLGLDSDWNGNRMRSGLCNGNVFYPKSIRRQSVYKRMRTDSIPHRVSAVELVSP</sequence>
<organism evidence="2">
    <name type="scientific">Bifidobacterium longum subsp. infantis CCUG 52486</name>
    <dbReference type="NCBI Taxonomy" id="537937"/>
    <lineage>
        <taxon>Bacteria</taxon>
        <taxon>Bacillati</taxon>
        <taxon>Actinomycetota</taxon>
        <taxon>Actinomycetes</taxon>
        <taxon>Bifidobacteriales</taxon>
        <taxon>Bifidobacteriaceae</taxon>
        <taxon>Bifidobacterium</taxon>
    </lineage>
</organism>
<dbReference type="AlphaFoldDB" id="C5EA46"/>
<protein>
    <recommendedName>
        <fullName evidence="1">Phage-Barnase-EndoU-ColicinE5/D-RelE like nuclease 4 domain-containing protein</fullName>
    </recommendedName>
</protein>
<dbReference type="Pfam" id="PF18813">
    <property type="entry name" value="PBECR4"/>
    <property type="match status" value="1"/>
</dbReference>
<dbReference type="HOGENOM" id="CLU_945490_0_0_11"/>
<evidence type="ECO:0000259" key="1">
    <source>
        <dbReference type="Pfam" id="PF18813"/>
    </source>
</evidence>
<proteinExistence type="predicted"/>
<evidence type="ECO:0000313" key="2">
    <source>
        <dbReference type="EMBL" id="EEQ54890.1"/>
    </source>
</evidence>